<feature type="transmembrane region" description="Helical" evidence="2">
    <location>
        <begin position="31"/>
        <end position="49"/>
    </location>
</feature>
<proteinExistence type="predicted"/>
<protein>
    <submittedName>
        <fullName evidence="3">Uncharacterized protein</fullName>
    </submittedName>
</protein>
<keyword evidence="2" id="KW-1133">Transmembrane helix</keyword>
<dbReference type="Proteomes" id="UP000239187">
    <property type="component" value="Chromosome"/>
</dbReference>
<dbReference type="AlphaFoldDB" id="A0A2L0UC62"/>
<sequence>MFPSLSLAAATTPSGDPTLKPGLDPSSVTPGTLGFLATLFVVVLVIFLIRDMVKRIRRVRYTAEVEQARAERGRTDGTPDGEGRFRGPDDIGRPGPGGTHGPDNR</sequence>
<reference evidence="3 4" key="1">
    <citation type="submission" date="2017-11" db="EMBL/GenBank/DDBJ databases">
        <title>Draft genome of Arthrobacter agilis strain UMCV2, a plant growth-promoting rhizobacterium and biocontrol capacity of phytopathogenic fungi.</title>
        <authorList>
            <person name="Martinez-Camara R."/>
            <person name="Santoyo G."/>
            <person name="Moreno-Hagelsieb G."/>
            <person name="Valencia-Cantero E."/>
        </authorList>
    </citation>
    <scope>NUCLEOTIDE SEQUENCE [LARGE SCALE GENOMIC DNA]</scope>
    <source>
        <strain evidence="3 4">UMCV2</strain>
    </source>
</reference>
<feature type="region of interest" description="Disordered" evidence="1">
    <location>
        <begin position="64"/>
        <end position="105"/>
    </location>
</feature>
<gene>
    <name evidence="3" type="ORF">CVO76_03340</name>
</gene>
<keyword evidence="2" id="KW-0472">Membrane</keyword>
<feature type="compositionally biased region" description="Gly residues" evidence="1">
    <location>
        <begin position="94"/>
        <end position="105"/>
    </location>
</feature>
<organism evidence="3 4">
    <name type="scientific">Arthrobacter agilis</name>
    <dbReference type="NCBI Taxonomy" id="37921"/>
    <lineage>
        <taxon>Bacteria</taxon>
        <taxon>Bacillati</taxon>
        <taxon>Actinomycetota</taxon>
        <taxon>Actinomycetes</taxon>
        <taxon>Micrococcales</taxon>
        <taxon>Micrococcaceae</taxon>
        <taxon>Arthrobacter</taxon>
    </lineage>
</organism>
<keyword evidence="2" id="KW-0812">Transmembrane</keyword>
<feature type="compositionally biased region" description="Basic and acidic residues" evidence="1">
    <location>
        <begin position="64"/>
        <end position="92"/>
    </location>
</feature>
<feature type="region of interest" description="Disordered" evidence="1">
    <location>
        <begin position="1"/>
        <end position="25"/>
    </location>
</feature>
<accession>A0A2L0UC62</accession>
<evidence type="ECO:0000313" key="3">
    <source>
        <dbReference type="EMBL" id="AUZ86782.1"/>
    </source>
</evidence>
<evidence type="ECO:0000256" key="1">
    <source>
        <dbReference type="SAM" id="MobiDB-lite"/>
    </source>
</evidence>
<evidence type="ECO:0000313" key="4">
    <source>
        <dbReference type="Proteomes" id="UP000239187"/>
    </source>
</evidence>
<evidence type="ECO:0000256" key="2">
    <source>
        <dbReference type="SAM" id="Phobius"/>
    </source>
</evidence>
<dbReference type="EMBL" id="CP024915">
    <property type="protein sequence ID" value="AUZ86782.1"/>
    <property type="molecule type" value="Genomic_DNA"/>
</dbReference>
<name>A0A2L0UC62_9MICC</name>
<dbReference type="RefSeq" id="WP_208740664.1">
    <property type="nucleotide sequence ID" value="NZ_CP024915.1"/>
</dbReference>